<dbReference type="Proteomes" id="UP001217325">
    <property type="component" value="Unassembled WGS sequence"/>
</dbReference>
<dbReference type="GO" id="GO:0010181">
    <property type="term" value="F:FMN binding"/>
    <property type="evidence" value="ECO:0007669"/>
    <property type="project" value="InterPro"/>
</dbReference>
<name>A0A069JCW0_RHOSG</name>
<dbReference type="GO" id="GO:0006208">
    <property type="term" value="P:pyrimidine nucleobase catabolic process"/>
    <property type="evidence" value="ECO:0007669"/>
    <property type="project" value="TreeGrafter"/>
</dbReference>
<sequence length="192" mass="20515">MSDKPNAVSSHTTPDVPEVAATPELSTGICAGDYRAALRRHPAGVTVVTLDSGTGPVGFTATSFSSVSLEPPLVSFNIAETSSSINALKAAESLVIHLLGEHQQHLAQRFARSADQRFADESLWAVLDTGEPVLHGTPSWMRVKVDQLIPVGDHTLVIGLVTRVHAEEDDESAAAPLLYHEGKYYRPTPLGQ</sequence>
<reference evidence="5" key="2">
    <citation type="submission" date="2023-02" db="EMBL/GenBank/DDBJ databases">
        <title>A novel hydrolase synthesized by Rhodococcus erythropolis HQ is responsible for the detoxification of Zearalenone.</title>
        <authorList>
            <person name="Hu J."/>
            <person name="Xu J."/>
        </authorList>
    </citation>
    <scope>NUCLEOTIDE SEQUENCE</scope>
    <source>
        <strain evidence="5">HQ</strain>
    </source>
</reference>
<evidence type="ECO:0000259" key="4">
    <source>
        <dbReference type="SMART" id="SM00903"/>
    </source>
</evidence>
<reference evidence="6 7" key="1">
    <citation type="submission" date="2017-07" db="EMBL/GenBank/DDBJ databases">
        <title>Draft sequence of Rhodococcus enclensis 23b-28.</title>
        <authorList>
            <person name="Besaury L."/>
            <person name="Sancelme M."/>
            <person name="Amato P."/>
            <person name="Lallement A."/>
            <person name="Delort A.-M."/>
        </authorList>
    </citation>
    <scope>NUCLEOTIDE SEQUENCE [LARGE SCALE GENOMIC DNA]</scope>
    <source>
        <strain evidence="6 7">23b-28</strain>
    </source>
</reference>
<dbReference type="GO" id="GO:0042602">
    <property type="term" value="F:riboflavin reductase (NADPH) activity"/>
    <property type="evidence" value="ECO:0007669"/>
    <property type="project" value="TreeGrafter"/>
</dbReference>
<dbReference type="EMBL" id="NOVD01000010">
    <property type="protein sequence ID" value="PCK26260.1"/>
    <property type="molecule type" value="Genomic_DNA"/>
</dbReference>
<dbReference type="SMR" id="A0A069JCW0"/>
<evidence type="ECO:0000256" key="1">
    <source>
        <dbReference type="ARBA" id="ARBA00008898"/>
    </source>
</evidence>
<dbReference type="Gene3D" id="2.30.110.10">
    <property type="entry name" value="Electron Transport, Fmn-binding Protein, Chain A"/>
    <property type="match status" value="1"/>
</dbReference>
<evidence type="ECO:0000256" key="3">
    <source>
        <dbReference type="SAM" id="MobiDB-lite"/>
    </source>
</evidence>
<dbReference type="GeneID" id="57483536"/>
<evidence type="ECO:0000313" key="5">
    <source>
        <dbReference type="EMBL" id="MDE8643357.1"/>
    </source>
</evidence>
<dbReference type="EMBL" id="JARDXE010000001">
    <property type="protein sequence ID" value="MDE8643357.1"/>
    <property type="molecule type" value="Genomic_DNA"/>
</dbReference>
<proteinExistence type="inferred from homology"/>
<comment type="similarity">
    <text evidence="1">Belongs to the non-flavoprotein flavin reductase family.</text>
</comment>
<dbReference type="InterPro" id="IPR012349">
    <property type="entry name" value="Split_barrel_FMN-bd"/>
</dbReference>
<evidence type="ECO:0000313" key="6">
    <source>
        <dbReference type="EMBL" id="PCK26260.1"/>
    </source>
</evidence>
<feature type="domain" description="Flavin reductase like" evidence="4">
    <location>
        <begin position="38"/>
        <end position="186"/>
    </location>
</feature>
<dbReference type="Proteomes" id="UP000230886">
    <property type="component" value="Unassembled WGS sequence"/>
</dbReference>
<evidence type="ECO:0000313" key="7">
    <source>
        <dbReference type="Proteomes" id="UP000230886"/>
    </source>
</evidence>
<dbReference type="PANTHER" id="PTHR30466">
    <property type="entry name" value="FLAVIN REDUCTASE"/>
    <property type="match status" value="1"/>
</dbReference>
<organism evidence="6 7">
    <name type="scientific">Rhodococcus qingshengii</name>
    <dbReference type="NCBI Taxonomy" id="334542"/>
    <lineage>
        <taxon>Bacteria</taxon>
        <taxon>Bacillati</taxon>
        <taxon>Actinomycetota</taxon>
        <taxon>Actinomycetes</taxon>
        <taxon>Mycobacteriales</taxon>
        <taxon>Nocardiaceae</taxon>
        <taxon>Rhodococcus</taxon>
        <taxon>Rhodococcus erythropolis group</taxon>
    </lineage>
</organism>
<dbReference type="RefSeq" id="WP_003941189.1">
    <property type="nucleotide sequence ID" value="NZ_AP023172.1"/>
</dbReference>
<accession>A0A1C4GCF3</accession>
<keyword evidence="2" id="KW-0560">Oxidoreductase</keyword>
<dbReference type="SUPFAM" id="SSF50475">
    <property type="entry name" value="FMN-binding split barrel"/>
    <property type="match status" value="1"/>
</dbReference>
<comment type="caution">
    <text evidence="6">The sequence shown here is derived from an EMBL/GenBank/DDBJ whole genome shotgun (WGS) entry which is preliminary data.</text>
</comment>
<dbReference type="PANTHER" id="PTHR30466:SF1">
    <property type="entry name" value="FMN REDUCTASE (NADH) RUTF"/>
    <property type="match status" value="1"/>
</dbReference>
<dbReference type="InterPro" id="IPR050268">
    <property type="entry name" value="NADH-dep_flavin_reductase"/>
</dbReference>
<feature type="region of interest" description="Disordered" evidence="3">
    <location>
        <begin position="1"/>
        <end position="20"/>
    </location>
</feature>
<evidence type="ECO:0000256" key="2">
    <source>
        <dbReference type="ARBA" id="ARBA00023002"/>
    </source>
</evidence>
<accession>A0A069JCW0</accession>
<protein>
    <submittedName>
        <fullName evidence="5 6">Flavin reductase</fullName>
    </submittedName>
</protein>
<gene>
    <name evidence="6" type="ORF">CHR55_16820</name>
    <name evidence="5" type="ORF">PXH69_00260</name>
</gene>
<dbReference type="AlphaFoldDB" id="A0A069JCW0"/>
<dbReference type="SMART" id="SM00903">
    <property type="entry name" value="Flavin_Reduct"/>
    <property type="match status" value="1"/>
</dbReference>
<dbReference type="Pfam" id="PF01613">
    <property type="entry name" value="Flavin_Reduct"/>
    <property type="match status" value="1"/>
</dbReference>
<dbReference type="InterPro" id="IPR002563">
    <property type="entry name" value="Flavin_Rdtase-like_dom"/>
</dbReference>